<keyword evidence="2" id="KW-1185">Reference proteome</keyword>
<reference evidence="1 2" key="1">
    <citation type="submission" date="2016-10" db="EMBL/GenBank/DDBJ databases">
        <authorList>
            <person name="de Groot N.N."/>
        </authorList>
    </citation>
    <scope>NUCLEOTIDE SEQUENCE [LARGE SCALE GENOMIC DNA]</scope>
    <source>
        <strain evidence="1 2">CGMCC 4.5739</strain>
    </source>
</reference>
<dbReference type="Proteomes" id="UP000199207">
    <property type="component" value="Unassembled WGS sequence"/>
</dbReference>
<evidence type="ECO:0000313" key="2">
    <source>
        <dbReference type="Proteomes" id="UP000199207"/>
    </source>
</evidence>
<sequence length="69" mass="7454">MTALMAAQEQDERRVPSPVLYGRACRYCHRLLDGSSQDAGTITDARIYGHPYPIPVRACAPGCPPPAPS</sequence>
<name>A0A1I1KHT7_9ACTN</name>
<protein>
    <submittedName>
        <fullName evidence="1">Uncharacterized protein</fullName>
    </submittedName>
</protein>
<accession>A0A1I1KHT7</accession>
<dbReference type="AlphaFoldDB" id="A0A1I1KHT7"/>
<proteinExistence type="predicted"/>
<dbReference type="STRING" id="910347.SAMN05421773_104125"/>
<dbReference type="EMBL" id="FOLM01000004">
    <property type="protein sequence ID" value="SFC56990.1"/>
    <property type="molecule type" value="Genomic_DNA"/>
</dbReference>
<organism evidence="1 2">
    <name type="scientific">Streptomyces aidingensis</name>
    <dbReference type="NCBI Taxonomy" id="910347"/>
    <lineage>
        <taxon>Bacteria</taxon>
        <taxon>Bacillati</taxon>
        <taxon>Actinomycetota</taxon>
        <taxon>Actinomycetes</taxon>
        <taxon>Kitasatosporales</taxon>
        <taxon>Streptomycetaceae</taxon>
        <taxon>Streptomyces</taxon>
    </lineage>
</organism>
<evidence type="ECO:0000313" key="1">
    <source>
        <dbReference type="EMBL" id="SFC56990.1"/>
    </source>
</evidence>
<gene>
    <name evidence="1" type="ORF">SAMN05421773_104125</name>
</gene>